<dbReference type="RefSeq" id="WP_345505155.1">
    <property type="nucleotide sequence ID" value="NZ_BAABLO010000013.1"/>
</dbReference>
<evidence type="ECO:0000256" key="1">
    <source>
        <dbReference type="SAM" id="MobiDB-lite"/>
    </source>
</evidence>
<keyword evidence="3" id="KW-1185">Reference proteome</keyword>
<accession>A0ABP8YK72</accession>
<protein>
    <recommendedName>
        <fullName evidence="4">DUF5082 domain-containing protein</fullName>
    </recommendedName>
</protein>
<feature type="compositionally biased region" description="Basic and acidic residues" evidence="1">
    <location>
        <begin position="34"/>
        <end position="44"/>
    </location>
</feature>
<evidence type="ECO:0000313" key="2">
    <source>
        <dbReference type="EMBL" id="GAA4732693.1"/>
    </source>
</evidence>
<sequence length="152" mass="16895">MSEADRMIAQVRAMLGEIQSISEDIQKETREAIKEHQDYLSKAEEGDEERAKKARAGELGPDWQKIQRRIDLGETSPGAIALGADDSTAAQNLRRTAAEHTEAIAEYQREQLDSDADSAQDLQVAYGAAQAHLREIREQVARIQARPLPTLD</sequence>
<dbReference type="EMBL" id="BAABLO010000013">
    <property type="protein sequence ID" value="GAA4732693.1"/>
    <property type="molecule type" value="Genomic_DNA"/>
</dbReference>
<reference evidence="3" key="1">
    <citation type="journal article" date="2019" name="Int. J. Syst. Evol. Microbiol.">
        <title>The Global Catalogue of Microorganisms (GCM) 10K type strain sequencing project: providing services to taxonomists for standard genome sequencing and annotation.</title>
        <authorList>
            <consortium name="The Broad Institute Genomics Platform"/>
            <consortium name="The Broad Institute Genome Sequencing Center for Infectious Disease"/>
            <person name="Wu L."/>
            <person name="Ma J."/>
        </authorList>
    </citation>
    <scope>NUCLEOTIDE SEQUENCE [LARGE SCALE GENOMIC DNA]</scope>
    <source>
        <strain evidence="3">JCM 18961</strain>
    </source>
</reference>
<evidence type="ECO:0008006" key="4">
    <source>
        <dbReference type="Google" id="ProtNLM"/>
    </source>
</evidence>
<feature type="region of interest" description="Disordered" evidence="1">
    <location>
        <begin position="34"/>
        <end position="60"/>
    </location>
</feature>
<gene>
    <name evidence="2" type="ORF">GCM10025782_35010</name>
</gene>
<name>A0ABP8YK72_9MICO</name>
<dbReference type="Proteomes" id="UP001500556">
    <property type="component" value="Unassembled WGS sequence"/>
</dbReference>
<comment type="caution">
    <text evidence="2">The sequence shown here is derived from an EMBL/GenBank/DDBJ whole genome shotgun (WGS) entry which is preliminary data.</text>
</comment>
<proteinExistence type="predicted"/>
<organism evidence="2 3">
    <name type="scientific">Pedococcus ginsenosidimutans</name>
    <dbReference type="NCBI Taxonomy" id="490570"/>
    <lineage>
        <taxon>Bacteria</taxon>
        <taxon>Bacillati</taxon>
        <taxon>Actinomycetota</taxon>
        <taxon>Actinomycetes</taxon>
        <taxon>Micrococcales</taxon>
        <taxon>Intrasporangiaceae</taxon>
        <taxon>Pedococcus</taxon>
    </lineage>
</organism>
<evidence type="ECO:0000313" key="3">
    <source>
        <dbReference type="Proteomes" id="UP001500556"/>
    </source>
</evidence>